<organism evidence="10 11">
    <name type="scientific">Brachionus calyciflorus</name>
    <dbReference type="NCBI Taxonomy" id="104777"/>
    <lineage>
        <taxon>Eukaryota</taxon>
        <taxon>Metazoa</taxon>
        <taxon>Spiralia</taxon>
        <taxon>Gnathifera</taxon>
        <taxon>Rotifera</taxon>
        <taxon>Eurotatoria</taxon>
        <taxon>Monogononta</taxon>
        <taxon>Pseudotrocha</taxon>
        <taxon>Ploima</taxon>
        <taxon>Brachionidae</taxon>
        <taxon>Brachionus</taxon>
    </lineage>
</organism>
<keyword evidence="6 8" id="KW-0472">Membrane</keyword>
<dbReference type="SMART" id="SM00308">
    <property type="entry name" value="LH2"/>
    <property type="match status" value="1"/>
</dbReference>
<feature type="transmembrane region" description="Helical" evidence="8">
    <location>
        <begin position="1491"/>
        <end position="1514"/>
    </location>
</feature>
<comment type="subcellular location">
    <subcellularLocation>
        <location evidence="1">Membrane</location>
        <topology evidence="1">Multi-pass membrane protein</topology>
    </subcellularLocation>
</comment>
<evidence type="ECO:0000256" key="5">
    <source>
        <dbReference type="ARBA" id="ARBA00022989"/>
    </source>
</evidence>
<dbReference type="GO" id="GO:0005262">
    <property type="term" value="F:calcium channel activity"/>
    <property type="evidence" value="ECO:0007669"/>
    <property type="project" value="TreeGrafter"/>
</dbReference>
<evidence type="ECO:0000313" key="10">
    <source>
        <dbReference type="EMBL" id="CAF0988120.1"/>
    </source>
</evidence>
<keyword evidence="11" id="KW-1185">Reference proteome</keyword>
<dbReference type="SMART" id="SM00303">
    <property type="entry name" value="GPS"/>
    <property type="match status" value="1"/>
</dbReference>
<feature type="domain" description="PLAT" evidence="9">
    <location>
        <begin position="1218"/>
        <end position="1342"/>
    </location>
</feature>
<feature type="transmembrane region" description="Helical" evidence="8">
    <location>
        <begin position="1854"/>
        <end position="1872"/>
    </location>
</feature>
<evidence type="ECO:0000256" key="8">
    <source>
        <dbReference type="SAM" id="Phobius"/>
    </source>
</evidence>
<dbReference type="GO" id="GO:0016020">
    <property type="term" value="C:membrane"/>
    <property type="evidence" value="ECO:0007669"/>
    <property type="project" value="UniProtKB-SubCell"/>
</dbReference>
<feature type="transmembrane region" description="Helical" evidence="8">
    <location>
        <begin position="2038"/>
        <end position="2064"/>
    </location>
</feature>
<dbReference type="GO" id="GO:0050982">
    <property type="term" value="P:detection of mechanical stimulus"/>
    <property type="evidence" value="ECO:0007669"/>
    <property type="project" value="TreeGrafter"/>
</dbReference>
<dbReference type="InterPro" id="IPR000203">
    <property type="entry name" value="GPS"/>
</dbReference>
<dbReference type="PANTHER" id="PTHR10877">
    <property type="entry name" value="POLYCYSTIN FAMILY MEMBER"/>
    <property type="match status" value="1"/>
</dbReference>
<dbReference type="InterPro" id="IPR036392">
    <property type="entry name" value="PLAT/LH2_dom_sf"/>
</dbReference>
<protein>
    <recommendedName>
        <fullName evidence="9">PLAT domain-containing protein</fullName>
    </recommendedName>
</protein>
<evidence type="ECO:0000256" key="7">
    <source>
        <dbReference type="PROSITE-ProRule" id="PRU00152"/>
    </source>
</evidence>
<feature type="transmembrane region" description="Helical" evidence="8">
    <location>
        <begin position="1388"/>
        <end position="1406"/>
    </location>
</feature>
<comment type="caution">
    <text evidence="7">Lacks conserved residue(s) required for the propagation of feature annotation.</text>
</comment>
<dbReference type="InterPro" id="IPR001024">
    <property type="entry name" value="PLAT/LH2_dom"/>
</dbReference>
<sequence>FFSTTQCGQLIPCSTFLKKNQLINNLLQKSEIFQIYLKKGHHKYNFSQSLKVNKGSMLILSHNDTGRIGLTEFNNSMNHTDFIIMLGQNNLLSAFNTNSRFLINCLINSGNYMDTFKFNKTYPFFNIFLLKLKYSFSDIGIKKSVIIDPEASLVGDSIYFYNKSDKVESKFTNSTCFWQHIDDFRDLVDKNCSLAIKIDLKITSDDIHNLSFPAKYFRSEIIKITMKLDLFFIQRHSIKRSWEIFKQVDSTTFSNSSINFFNPTLNTSQIILPSNFLEYGVYKLVHKIRITILTGGIYDVSKESLLETYIEIVPGGVAVFSLENGLDYLKIGKNQSLELNPLKYAYDMDKLTDTSLLDFKFYCFLSDKDETDFGKKIEIISVVQDIFTIKNSGLNKSECFINTSKIHLNSNGKVLTINQSGLTFRENQSYIFLTTCLHYGKMYHQVVRVEVLNLLVLPQVSIKCRLQDLCKKYLTYTKINPSYPLVMESTCTAGCSNAVQINFLNKIFYRHENETKWTSLNNYIARKITYGETEYEFTILEKLFDIFSNIVYWRIVFNVNAFFLDGEIATGYNALNIKINEKPYNGTCKITPNIGYALSDKFVIDCIDWTDNDGYVVRYEYFVRNSKESSPIAINYNQNGTLITKLPQGLKENSYKLFVFVQVIDDSDGITIYEIPQIITVELMSGFLNDFSNQILNNPEQSNFLNDIKNGNLQDSSSSLISINSLINNEENSSNLLVEKQKLKNILIDIACNFQITDLSSVKVIASVLSVLTENPQDVSDSRNVKSMNMVHALTDKLLNLSSSSGFAFLKQAANKIVETAANNLLSVNSKNSTINLFEFFESINILLNKLVEISSQHLSLNQETQIKSNNIDFKITRLESIKMKNKLLKLESGEIKLPERKDSGIFMIKTFSLPKILKSNDQSLRESPMISMSYFNQNSELKVTDTLFEIKIKIDKNNEPEFIFFNSSLMNFSNFTSNQNSICFTTQLYNANSSFNLHLKPLNEVKAYIILIKFNEIPSFTKKIYDLVYFMCQSELIEDNNNTYYHVYMNLSIISKFFKSNKIIGFEISEINNELNLEYCFNSSFEKNELPENFKPQITSDFMYRVFSTGCYYFDPIKKEWTSDGMELQNNRSGFKEINCISTHLTDFTGGFFVLPSKIDFKSVFSKSSFIENPTIYLTVIITCSLYIIFSIVCIYFDKQDKIKTNVYVMKNNQPNYFYEICVFTGSRKDAGTKSNVFLDLYGSNFNSSIRELKSNNEKENEKILKRSSVDTFIMGVSKNLGDLSMCRIFHDNSGKTISDASWYLKHLIVTDLKMNKKYFFICEKWFRFDNEDAQIDRNINLAGEEESKQLAYLIKRQTKDRLSDGHLWFSIIARPTLSTFTRLDRLTCGFVLLFISMLGNILYYEADKTPKSEGIKIGPLSLSIHQIGIGIMSNLICFPPSFLLIQLFRRSKSRKSRTEKLKQTIKIASESKDLIDFSSKKKKPFEFPWWCKIVAYVLSLLFSGVSLFFIIIKGIEFGDEKVTKWLTSFIVSIFTSFFLTQPIQVAAITFILVLLYRKADNFTNFENSDNEKIKEEEEETKDPNYEESSKIINLNYTEKTNICQEKKKIFSNEKKAKSILREIICYSIFLVILFLVSYLNKDLNSYGYKNNLNNVFRINKKSMESVNKVESIYEWINFYFIPAFNSNIFSDNVSIVIGQPIMRQLRVQPIKGPNFVYDKFCFSEYSLLNHDKERFGSNLTGKFNESFIHKSSNLLNSYPYIGLFTYYYGGGYVYDQFLKMNQTKQDLLNLQKLCWIDEQTRAIFIEFSLYNVNLNLFSYCTILFEILPTGNILRSSKFEPVILYEAESSIKYFLVIVNVFYFIFILFFMIKEIRSIIKIRSKYFTMIWNYVEWIIFVISFAILAIYLYRQYAKEDLFKKIKENNKSFIRLQLLSYWNDVLGTLLGFLSFFGTLKFLKLLRTNRNIQMLMKTIRSCLNDLIQFSIVFGIVWISFVQLIYLIENDKTSDFSTLVKTLETTFTMILNNIPLTIYSGENYFFKTFICLTFYLILVFIMLNMFITLITENYEKARNKIIQSESEDILSNFLLRKILKLPNVFKKENVNYIEEPKNIKNNLELMDVTFIKLSDQIKQMF</sequence>
<evidence type="ECO:0000313" key="11">
    <source>
        <dbReference type="Proteomes" id="UP000663879"/>
    </source>
</evidence>
<dbReference type="SUPFAM" id="SSF49723">
    <property type="entry name" value="Lipase/lipooxygenase domain (PLAT/LH2 domain)"/>
    <property type="match status" value="1"/>
</dbReference>
<dbReference type="OrthoDB" id="2121937at2759"/>
<keyword evidence="3 8" id="KW-0812">Transmembrane</keyword>
<dbReference type="InterPro" id="IPR051223">
    <property type="entry name" value="Polycystin"/>
</dbReference>
<keyword evidence="5 8" id="KW-1133">Transmembrane helix</keyword>
<feature type="transmembrane region" description="Helical" evidence="8">
    <location>
        <begin position="1177"/>
        <end position="1198"/>
    </location>
</feature>
<feature type="transmembrane region" description="Helical" evidence="8">
    <location>
        <begin position="1621"/>
        <end position="1641"/>
    </location>
</feature>
<comment type="similarity">
    <text evidence="2">Belongs to the polycystin family.</text>
</comment>
<evidence type="ECO:0000256" key="6">
    <source>
        <dbReference type="ARBA" id="ARBA00023136"/>
    </source>
</evidence>
<feature type="transmembrane region" description="Helical" evidence="8">
    <location>
        <begin position="1981"/>
        <end position="2002"/>
    </location>
</feature>
<evidence type="ECO:0000256" key="1">
    <source>
        <dbReference type="ARBA" id="ARBA00004141"/>
    </source>
</evidence>
<evidence type="ECO:0000256" key="3">
    <source>
        <dbReference type="ARBA" id="ARBA00022692"/>
    </source>
</evidence>
<dbReference type="Gene3D" id="2.60.60.20">
    <property type="entry name" value="PLAT/LH2 domain"/>
    <property type="match status" value="1"/>
</dbReference>
<dbReference type="Proteomes" id="UP000663879">
    <property type="component" value="Unassembled WGS sequence"/>
</dbReference>
<dbReference type="EMBL" id="CAJNOC010003561">
    <property type="protein sequence ID" value="CAF0988120.1"/>
    <property type="molecule type" value="Genomic_DNA"/>
</dbReference>
<evidence type="ECO:0000256" key="2">
    <source>
        <dbReference type="ARBA" id="ARBA00007200"/>
    </source>
</evidence>
<feature type="transmembrane region" description="Helical" evidence="8">
    <location>
        <begin position="1426"/>
        <end position="1450"/>
    </location>
</feature>
<feature type="transmembrane region" description="Helical" evidence="8">
    <location>
        <begin position="1892"/>
        <end position="1910"/>
    </location>
</feature>
<feature type="transmembrane region" description="Helical" evidence="8">
    <location>
        <begin position="1534"/>
        <end position="1558"/>
    </location>
</feature>
<dbReference type="InterPro" id="IPR046791">
    <property type="entry name" value="Polycystin_dom"/>
</dbReference>
<proteinExistence type="inferred from homology"/>
<dbReference type="Pfam" id="PF20519">
    <property type="entry name" value="Polycystin_dom"/>
    <property type="match status" value="1"/>
</dbReference>
<dbReference type="Pfam" id="PF08016">
    <property type="entry name" value="PKD_channel"/>
    <property type="match status" value="1"/>
</dbReference>
<dbReference type="Pfam" id="PF01477">
    <property type="entry name" value="PLAT"/>
    <property type="match status" value="1"/>
</dbReference>
<accession>A0A814G287</accession>
<evidence type="ECO:0000256" key="4">
    <source>
        <dbReference type="ARBA" id="ARBA00022729"/>
    </source>
</evidence>
<reference evidence="10" key="1">
    <citation type="submission" date="2021-02" db="EMBL/GenBank/DDBJ databases">
        <authorList>
            <person name="Nowell W R."/>
        </authorList>
    </citation>
    <scope>NUCLEOTIDE SEQUENCE</scope>
    <source>
        <strain evidence="10">Ploen Becks lab</strain>
    </source>
</reference>
<name>A0A814G287_9BILA</name>
<keyword evidence="4" id="KW-0732">Signal</keyword>
<dbReference type="InterPro" id="IPR013122">
    <property type="entry name" value="PKD1_2_channel"/>
</dbReference>
<dbReference type="PANTHER" id="PTHR10877:SF150">
    <property type="entry name" value="REJ DOMAIN-CONTAINING PROTEIN"/>
    <property type="match status" value="1"/>
</dbReference>
<dbReference type="PROSITE" id="PS50095">
    <property type="entry name" value="PLAT"/>
    <property type="match status" value="1"/>
</dbReference>
<feature type="non-terminal residue" evidence="10">
    <location>
        <position position="1"/>
    </location>
</feature>
<dbReference type="Pfam" id="PF02010">
    <property type="entry name" value="REJ"/>
    <property type="match status" value="1"/>
</dbReference>
<comment type="caution">
    <text evidence="10">The sequence shown here is derived from an EMBL/GenBank/DDBJ whole genome shotgun (WGS) entry which is preliminary data.</text>
</comment>
<evidence type="ECO:0000259" key="9">
    <source>
        <dbReference type="PROSITE" id="PS50095"/>
    </source>
</evidence>
<dbReference type="InterPro" id="IPR002859">
    <property type="entry name" value="PKD/REJ-like"/>
</dbReference>
<gene>
    <name evidence="10" type="ORF">OXX778_LOCUS15775</name>
</gene>
<feature type="transmembrane region" description="Helical" evidence="8">
    <location>
        <begin position="1941"/>
        <end position="1961"/>
    </location>
</feature>